<dbReference type="Pfam" id="PF03713">
    <property type="entry name" value="DUF305"/>
    <property type="match status" value="1"/>
</dbReference>
<evidence type="ECO:0000313" key="2">
    <source>
        <dbReference type="Proteomes" id="UP000312512"/>
    </source>
</evidence>
<accession>A0A5C4VK72</accession>
<proteinExistence type="predicted"/>
<reference evidence="1 2" key="1">
    <citation type="submission" date="2019-10" db="EMBL/GenBank/DDBJ databases">
        <title>Nonomuraea sp. nov., isolated from Phyllanthus amarus.</title>
        <authorList>
            <person name="Klykleung N."/>
            <person name="Tanasupawat S."/>
        </authorList>
    </citation>
    <scope>NUCLEOTIDE SEQUENCE [LARGE SCALE GENOMIC DNA]</scope>
    <source>
        <strain evidence="1 2">PA1-10</strain>
    </source>
</reference>
<dbReference type="OrthoDB" id="26872at2"/>
<comment type="caution">
    <text evidence="1">The sequence shown here is derived from an EMBL/GenBank/DDBJ whole genome shotgun (WGS) entry which is preliminary data.</text>
</comment>
<dbReference type="RefSeq" id="WP_139635784.1">
    <property type="nucleotide sequence ID" value="NZ_VDLX02000021.1"/>
</dbReference>
<gene>
    <name evidence="1" type="ORF">FH608_040835</name>
</gene>
<dbReference type="InterPro" id="IPR005183">
    <property type="entry name" value="DUF305_CopM-like"/>
</dbReference>
<organism evidence="1 2">
    <name type="scientific">Nonomuraea phyllanthi</name>
    <dbReference type="NCBI Taxonomy" id="2219224"/>
    <lineage>
        <taxon>Bacteria</taxon>
        <taxon>Bacillati</taxon>
        <taxon>Actinomycetota</taxon>
        <taxon>Actinomycetes</taxon>
        <taxon>Streptosporangiales</taxon>
        <taxon>Streptosporangiaceae</taxon>
        <taxon>Nonomuraea</taxon>
    </lineage>
</organism>
<evidence type="ECO:0000313" key="1">
    <source>
        <dbReference type="EMBL" id="KAB8189186.1"/>
    </source>
</evidence>
<sequence length="233" mass="24585">MSSAEPTGPSARHGHRGGRTAPRAVAGRAPWVRTRLAPLVLLALAAVLVGGYLARDDTAVRHAHHAPAEAAGPRAAQPVPSGSVNPTDLAWLQLMIPMDERVLPLLDLGASRGHAPAVRRLARRLRTTYVVELAHLRAALHTTGLPADNPHAGHDMPGMVTAVELTRLRTAEGPAFDTLFTGHLRAHLSQSQSVTRSEQVSGADPGVKALAAAVERARANQLSALRSVERSPS</sequence>
<dbReference type="InterPro" id="IPR012347">
    <property type="entry name" value="Ferritin-like"/>
</dbReference>
<dbReference type="Gene3D" id="1.20.1260.10">
    <property type="match status" value="1"/>
</dbReference>
<dbReference type="AlphaFoldDB" id="A0A5C4VK72"/>
<keyword evidence="2" id="KW-1185">Reference proteome</keyword>
<dbReference type="Proteomes" id="UP000312512">
    <property type="component" value="Unassembled WGS sequence"/>
</dbReference>
<dbReference type="EMBL" id="VDLX02000021">
    <property type="protein sequence ID" value="KAB8189186.1"/>
    <property type="molecule type" value="Genomic_DNA"/>
</dbReference>
<protein>
    <submittedName>
        <fullName evidence="1">DUF305 domain-containing protein</fullName>
    </submittedName>
</protein>
<name>A0A5C4VK72_9ACTN</name>